<comment type="caution">
    <text evidence="8">The sequence shown here is derived from an EMBL/GenBank/DDBJ whole genome shotgun (WGS) entry which is preliminary data.</text>
</comment>
<protein>
    <recommendedName>
        <fullName evidence="10">RWP-RK domain-containing protein</fullName>
    </recommendedName>
</protein>
<keyword evidence="3" id="KW-0804">Transcription</keyword>
<feature type="compositionally biased region" description="Basic and acidic residues" evidence="5">
    <location>
        <begin position="580"/>
        <end position="595"/>
    </location>
</feature>
<feature type="domain" description="PB1" evidence="7">
    <location>
        <begin position="894"/>
        <end position="974"/>
    </location>
</feature>
<feature type="domain" description="RWP-RK" evidence="6">
    <location>
        <begin position="370"/>
        <end position="454"/>
    </location>
</feature>
<gene>
    <name evidence="8" type="ORF">HYC85_022058</name>
</gene>
<organism evidence="8 9">
    <name type="scientific">Camellia sinensis</name>
    <name type="common">Tea plant</name>
    <name type="synonym">Thea sinensis</name>
    <dbReference type="NCBI Taxonomy" id="4442"/>
    <lineage>
        <taxon>Eukaryota</taxon>
        <taxon>Viridiplantae</taxon>
        <taxon>Streptophyta</taxon>
        <taxon>Embryophyta</taxon>
        <taxon>Tracheophyta</taxon>
        <taxon>Spermatophyta</taxon>
        <taxon>Magnoliopsida</taxon>
        <taxon>eudicotyledons</taxon>
        <taxon>Gunneridae</taxon>
        <taxon>Pentapetalae</taxon>
        <taxon>asterids</taxon>
        <taxon>Ericales</taxon>
        <taxon>Theaceae</taxon>
        <taxon>Camellia</taxon>
    </lineage>
</organism>
<feature type="region of interest" description="Disordered" evidence="5">
    <location>
        <begin position="579"/>
        <end position="610"/>
    </location>
</feature>
<proteinExistence type="predicted"/>
<feature type="region of interest" description="Disordered" evidence="5">
    <location>
        <begin position="1"/>
        <end position="28"/>
    </location>
</feature>
<dbReference type="EMBL" id="JACBKZ010000010">
    <property type="protein sequence ID" value="KAF5940891.1"/>
    <property type="molecule type" value="Genomic_DNA"/>
</dbReference>
<keyword evidence="2" id="KW-0238">DNA-binding</keyword>
<dbReference type="Pfam" id="PF00564">
    <property type="entry name" value="PB1"/>
    <property type="match status" value="1"/>
</dbReference>
<sequence>MWEEEEEQILERLRNQPIYSPPPPSPSSGEVFLISPQFFFSQPPPLSPQLHFSPPPTASVLMSPYLDFSPPPPLSPQLHFSPPPTTSVLMSPYLDFSPPPVMPTLEYALQNVRGLKGQIEWVPGIQKLSVFTLTDTRYLRLIILKVAVDVCDGIHKLDLWFQPYPQTQRVRSSPWRIVLTDKGDMGQCHSSKPLKRSLEDSPQDFGGALDVIPKFIDQIPWWWRRLLKLESDCLSSLCVTIGCDEEPDDFEEMTQTLVLESIPLVFFLPPKSPKMVPIWSCLSVVKISRKISIRLLQVLPSVQLPQTLHIVIVEEKMTQLLSCSGEFISQDSSLVEERSVEITVEVDATNNGAHGVKAYGNFPIVSHSENKNTRDKLKRNYKSISVITQKDLEQNFGRSREDVANSFGVSISTLKRVCRKHRISRWPFQPERKKERSMEVISPSMHEKHDSRLRCIRTPLHVRSSPRTIDLLDGGEMVQLDSSKQQSLVEFDVTNNSAHLVRASQSCSTISHSDETNSRETLKRKCTSKSVLSFEDLQPHFDCKRDNAAKALGVSVSTVKRICRQHGISRWPSRKKKNVSKTDYRLVEPQGEKDVSPTCSKMPTDGQTERGNEMVGHLQDQNKGLNLSNTENGSIPVFEMDSILLGLEGEKNVSPTYKTPTVGIVLDCKEVPNLSNIENHSNEESTTASIFQDSVPVFERDCVLHEPQGEKNESPTHKTPTNGQTEVGNGMVGHIQDQNGIVLEFIKGPNLLNAENCSNEKSLTIPNFQDSVPGTYPAMDSSISSIYRESGEAGGSSELAFQPNELIPSMAYPNPNACVHTEPHISLTEMPIENVGSSRDSRNFSTSAVGIFMGGHVSESSWTMPLPSNLAPMQTMATIPYTMPHLTEKQYTTTVTFKARYRDNTIRFCLSLPSGIVELKKEVTNRLGELGSFKVDYQDNNEWILIGCDTDVWDCFKLSSSSGDAVVRLRVRDEVANSKNFNKSCIRLKSKSS</sequence>
<evidence type="ECO:0000256" key="3">
    <source>
        <dbReference type="ARBA" id="ARBA00023163"/>
    </source>
</evidence>
<accession>A0A7J7GLY0</accession>
<evidence type="ECO:0000259" key="6">
    <source>
        <dbReference type="PROSITE" id="PS51519"/>
    </source>
</evidence>
<evidence type="ECO:0008006" key="10">
    <source>
        <dbReference type="Google" id="ProtNLM"/>
    </source>
</evidence>
<evidence type="ECO:0000313" key="8">
    <source>
        <dbReference type="EMBL" id="KAF5940891.1"/>
    </source>
</evidence>
<feature type="region of interest" description="Disordered" evidence="5">
    <location>
        <begin position="706"/>
        <end position="725"/>
    </location>
</feature>
<dbReference type="InterPro" id="IPR045012">
    <property type="entry name" value="NLP"/>
</dbReference>
<dbReference type="PANTHER" id="PTHR32002">
    <property type="entry name" value="PROTEIN NLP8"/>
    <property type="match status" value="1"/>
</dbReference>
<keyword evidence="9" id="KW-1185">Reference proteome</keyword>
<dbReference type="SUPFAM" id="SSF54277">
    <property type="entry name" value="CAD &amp; PB1 domains"/>
    <property type="match status" value="1"/>
</dbReference>
<name>A0A7J7GLY0_CAMSI</name>
<dbReference type="InterPro" id="IPR053793">
    <property type="entry name" value="PB1-like"/>
</dbReference>
<evidence type="ECO:0000259" key="7">
    <source>
        <dbReference type="PROSITE" id="PS51745"/>
    </source>
</evidence>
<dbReference type="Proteomes" id="UP000593564">
    <property type="component" value="Unassembled WGS sequence"/>
</dbReference>
<dbReference type="PANTHER" id="PTHR32002:SF35">
    <property type="entry name" value="PROTEIN NLP6"/>
    <property type="match status" value="1"/>
</dbReference>
<dbReference type="PROSITE" id="PS51745">
    <property type="entry name" value="PB1"/>
    <property type="match status" value="1"/>
</dbReference>
<feature type="domain" description="RWP-RK" evidence="6">
    <location>
        <begin position="518"/>
        <end position="601"/>
    </location>
</feature>
<reference evidence="8 9" key="2">
    <citation type="submission" date="2020-07" db="EMBL/GenBank/DDBJ databases">
        <title>Genome assembly of wild tea tree DASZ reveals pedigree and selection history of tea varieties.</title>
        <authorList>
            <person name="Zhang W."/>
        </authorList>
    </citation>
    <scope>NUCLEOTIDE SEQUENCE [LARGE SCALE GENOMIC DNA]</scope>
    <source>
        <strain evidence="9">cv. G240</strain>
        <tissue evidence="8">Leaf</tissue>
    </source>
</reference>
<feature type="compositionally biased region" description="Basic and acidic residues" evidence="5">
    <location>
        <begin position="706"/>
        <end position="716"/>
    </location>
</feature>
<keyword evidence="1" id="KW-0805">Transcription regulation</keyword>
<evidence type="ECO:0000256" key="4">
    <source>
        <dbReference type="ARBA" id="ARBA00023242"/>
    </source>
</evidence>
<evidence type="ECO:0000256" key="5">
    <source>
        <dbReference type="SAM" id="MobiDB-lite"/>
    </source>
</evidence>
<dbReference type="GO" id="GO:0003677">
    <property type="term" value="F:DNA binding"/>
    <property type="evidence" value="ECO:0007669"/>
    <property type="project" value="UniProtKB-KW"/>
</dbReference>
<evidence type="ECO:0000256" key="2">
    <source>
        <dbReference type="ARBA" id="ARBA00023125"/>
    </source>
</evidence>
<dbReference type="SMART" id="SM00666">
    <property type="entry name" value="PB1"/>
    <property type="match status" value="1"/>
</dbReference>
<dbReference type="GO" id="GO:0003700">
    <property type="term" value="F:DNA-binding transcription factor activity"/>
    <property type="evidence" value="ECO:0007669"/>
    <property type="project" value="InterPro"/>
</dbReference>
<dbReference type="AlphaFoldDB" id="A0A7J7GLY0"/>
<dbReference type="Pfam" id="PF02042">
    <property type="entry name" value="RWP-RK"/>
    <property type="match status" value="2"/>
</dbReference>
<dbReference type="InterPro" id="IPR003035">
    <property type="entry name" value="RWP-RK_dom"/>
</dbReference>
<reference evidence="9" key="1">
    <citation type="journal article" date="2020" name="Nat. Commun.">
        <title>Genome assembly of wild tea tree DASZ reveals pedigree and selection history of tea varieties.</title>
        <authorList>
            <person name="Zhang W."/>
            <person name="Zhang Y."/>
            <person name="Qiu H."/>
            <person name="Guo Y."/>
            <person name="Wan H."/>
            <person name="Zhang X."/>
            <person name="Scossa F."/>
            <person name="Alseekh S."/>
            <person name="Zhang Q."/>
            <person name="Wang P."/>
            <person name="Xu L."/>
            <person name="Schmidt M.H."/>
            <person name="Jia X."/>
            <person name="Li D."/>
            <person name="Zhu A."/>
            <person name="Guo F."/>
            <person name="Chen W."/>
            <person name="Ni D."/>
            <person name="Usadel B."/>
            <person name="Fernie A.R."/>
            <person name="Wen W."/>
        </authorList>
    </citation>
    <scope>NUCLEOTIDE SEQUENCE [LARGE SCALE GENOMIC DNA]</scope>
    <source>
        <strain evidence="9">cv. G240</strain>
    </source>
</reference>
<keyword evidence="4" id="KW-0539">Nucleus</keyword>
<dbReference type="PROSITE" id="PS51519">
    <property type="entry name" value="RWP_RK"/>
    <property type="match status" value="2"/>
</dbReference>
<evidence type="ECO:0000256" key="1">
    <source>
        <dbReference type="ARBA" id="ARBA00023015"/>
    </source>
</evidence>
<evidence type="ECO:0000313" key="9">
    <source>
        <dbReference type="Proteomes" id="UP000593564"/>
    </source>
</evidence>
<dbReference type="InterPro" id="IPR000270">
    <property type="entry name" value="PB1_dom"/>
</dbReference>